<dbReference type="PANTHER" id="PTHR36978:SF4">
    <property type="entry name" value="P-LOOP CONTAINING NUCLEOSIDE TRIPHOSPHATE HYDROLASE PROTEIN"/>
    <property type="match status" value="1"/>
</dbReference>
<dbReference type="OrthoDB" id="285690at2"/>
<gene>
    <name evidence="1" type="ORF">ETD96_42165</name>
</gene>
<dbReference type="EMBL" id="VCKZ01000602">
    <property type="protein sequence ID" value="TMR25908.1"/>
    <property type="molecule type" value="Genomic_DNA"/>
</dbReference>
<keyword evidence="2" id="KW-1185">Reference proteome</keyword>
<dbReference type="RefSeq" id="WP_138642080.1">
    <property type="nucleotide sequence ID" value="NZ_JASWDG010000171.1"/>
</dbReference>
<dbReference type="AlphaFoldDB" id="A0A5S4FYY1"/>
<dbReference type="InterPro" id="IPR040632">
    <property type="entry name" value="Sulfotransfer_4"/>
</dbReference>
<evidence type="ECO:0000313" key="2">
    <source>
        <dbReference type="Proteomes" id="UP000305238"/>
    </source>
</evidence>
<keyword evidence="1" id="KW-0808">Transferase</keyword>
<dbReference type="Proteomes" id="UP000305238">
    <property type="component" value="Unassembled WGS sequence"/>
</dbReference>
<sequence>MLDVIGVGFGRTGTLSLKAALEQLGFGPCHHMLGLLDRPGEIPLWEEAAAGRADWEKVYDGYRSSVDWPGAAFWRELVARNPESKVILTVRDPASWYRSAHGSIYRSVTAPDDGRDPVFTRLRALSLDIVWNGVFGGGFADRDHAVTVFERHIEEVRREVPSDRLLEFHVGQGWEPLCGFLGVPVPGGDFPHHNDGAQFAATLEQRKEH</sequence>
<comment type="caution">
    <text evidence="1">The sequence shown here is derived from an EMBL/GenBank/DDBJ whole genome shotgun (WGS) entry which is preliminary data.</text>
</comment>
<evidence type="ECO:0000313" key="1">
    <source>
        <dbReference type="EMBL" id="TMR25908.1"/>
    </source>
</evidence>
<dbReference type="InterPro" id="IPR027417">
    <property type="entry name" value="P-loop_NTPase"/>
</dbReference>
<name>A0A5S4FYY1_9ACTN</name>
<dbReference type="Gene3D" id="3.40.50.300">
    <property type="entry name" value="P-loop containing nucleotide triphosphate hydrolases"/>
    <property type="match status" value="1"/>
</dbReference>
<proteinExistence type="predicted"/>
<accession>A0A5S4FYY1</accession>
<dbReference type="PANTHER" id="PTHR36978">
    <property type="entry name" value="P-LOOP CONTAINING NUCLEOTIDE TRIPHOSPHATE HYDROLASE"/>
    <property type="match status" value="1"/>
</dbReference>
<dbReference type="GO" id="GO:0016740">
    <property type="term" value="F:transferase activity"/>
    <property type="evidence" value="ECO:0007669"/>
    <property type="project" value="UniProtKB-KW"/>
</dbReference>
<organism evidence="1 2">
    <name type="scientific">Actinomadura geliboluensis</name>
    <dbReference type="NCBI Taxonomy" id="882440"/>
    <lineage>
        <taxon>Bacteria</taxon>
        <taxon>Bacillati</taxon>
        <taxon>Actinomycetota</taxon>
        <taxon>Actinomycetes</taxon>
        <taxon>Streptosporangiales</taxon>
        <taxon>Thermomonosporaceae</taxon>
        <taxon>Actinomadura</taxon>
    </lineage>
</organism>
<reference evidence="1 2" key="1">
    <citation type="submission" date="2019-05" db="EMBL/GenBank/DDBJ databases">
        <title>Draft genome sequence of Actinomadura geliboluensis A8036.</title>
        <authorList>
            <person name="Saricaoglu S."/>
            <person name="Isik K."/>
        </authorList>
    </citation>
    <scope>NUCLEOTIDE SEQUENCE [LARGE SCALE GENOMIC DNA]</scope>
    <source>
        <strain evidence="1 2">A8036</strain>
    </source>
</reference>
<dbReference type="Pfam" id="PF17784">
    <property type="entry name" value="Sulfotransfer_4"/>
    <property type="match status" value="1"/>
</dbReference>
<dbReference type="SUPFAM" id="SSF52540">
    <property type="entry name" value="P-loop containing nucleoside triphosphate hydrolases"/>
    <property type="match status" value="1"/>
</dbReference>
<protein>
    <submittedName>
        <fullName evidence="1">Sulfotransferase family protein</fullName>
    </submittedName>
</protein>